<accession>A0A8K0VXK5</accession>
<keyword evidence="3" id="KW-1185">Reference proteome</keyword>
<dbReference type="AlphaFoldDB" id="A0A8K0VXK5"/>
<organism evidence="2 3">
    <name type="scientific">Paraphoma chrysanthemicola</name>
    <dbReference type="NCBI Taxonomy" id="798071"/>
    <lineage>
        <taxon>Eukaryota</taxon>
        <taxon>Fungi</taxon>
        <taxon>Dikarya</taxon>
        <taxon>Ascomycota</taxon>
        <taxon>Pezizomycotina</taxon>
        <taxon>Dothideomycetes</taxon>
        <taxon>Pleosporomycetidae</taxon>
        <taxon>Pleosporales</taxon>
        <taxon>Pleosporineae</taxon>
        <taxon>Phaeosphaeriaceae</taxon>
        <taxon>Paraphoma</taxon>
    </lineage>
</organism>
<dbReference type="PANTHER" id="PTHR40780:SF3">
    <property type="entry name" value="DUF3669 DOMAIN-CONTAINING PROTEIN"/>
    <property type="match status" value="1"/>
</dbReference>
<sequence>MSNLNTKYRCIGTGFCGSVWTLENHKDDSLVAIKREDGGPDRSITNDYEMHLCILKSAQANPPSAALSIPQCHQLIQPSDPWWDSRLQLFPPGYSPCRALLSERIPKVQREIRDKIVDLGCAGNLVLSTSVKENPGDDACLIRPYLGRRRHRYETTSKSPFQRFSLRNVPLHMDQMEELSLDFNAYAETMAEALALMYWGAQVDANDVEFVLAPPRETEHSGTPHFQSEFLGTHRMWILDFDCCHPLSMDEIGMRQACAAFYKNDPFYPQPGTGDTADEELWEVFKQRYLLASRRILGEEKPRDCQFAEDLIEQIEREGRTYARQKNDLIVGDPSLHGLHVV</sequence>
<comment type="caution">
    <text evidence="2">The sequence shown here is derived from an EMBL/GenBank/DDBJ whole genome shotgun (WGS) entry which is preliminary data.</text>
</comment>
<evidence type="ECO:0000259" key="1">
    <source>
        <dbReference type="Pfam" id="PF12417"/>
    </source>
</evidence>
<dbReference type="PANTHER" id="PTHR40780">
    <property type="entry name" value="DUF3669 DOMAIN-CONTAINING PROTEIN"/>
    <property type="match status" value="1"/>
</dbReference>
<proteinExistence type="predicted"/>
<evidence type="ECO:0000313" key="2">
    <source>
        <dbReference type="EMBL" id="KAH7083901.1"/>
    </source>
</evidence>
<name>A0A8K0VXK5_9PLEO</name>
<dbReference type="Pfam" id="PF12417">
    <property type="entry name" value="DUF3669"/>
    <property type="match status" value="1"/>
</dbReference>
<dbReference type="EMBL" id="JAGMVJ010000013">
    <property type="protein sequence ID" value="KAH7083901.1"/>
    <property type="molecule type" value="Genomic_DNA"/>
</dbReference>
<evidence type="ECO:0000313" key="3">
    <source>
        <dbReference type="Proteomes" id="UP000813461"/>
    </source>
</evidence>
<gene>
    <name evidence="2" type="ORF">FB567DRAFT_446959</name>
</gene>
<dbReference type="InterPro" id="IPR022137">
    <property type="entry name" value="Znf_prot_DUF3669"/>
</dbReference>
<reference evidence="2" key="1">
    <citation type="journal article" date="2021" name="Nat. Commun.">
        <title>Genetic determinants of endophytism in the Arabidopsis root mycobiome.</title>
        <authorList>
            <person name="Mesny F."/>
            <person name="Miyauchi S."/>
            <person name="Thiergart T."/>
            <person name="Pickel B."/>
            <person name="Atanasova L."/>
            <person name="Karlsson M."/>
            <person name="Huettel B."/>
            <person name="Barry K.W."/>
            <person name="Haridas S."/>
            <person name="Chen C."/>
            <person name="Bauer D."/>
            <person name="Andreopoulos W."/>
            <person name="Pangilinan J."/>
            <person name="LaButti K."/>
            <person name="Riley R."/>
            <person name="Lipzen A."/>
            <person name="Clum A."/>
            <person name="Drula E."/>
            <person name="Henrissat B."/>
            <person name="Kohler A."/>
            <person name="Grigoriev I.V."/>
            <person name="Martin F.M."/>
            <person name="Hacquard S."/>
        </authorList>
    </citation>
    <scope>NUCLEOTIDE SEQUENCE</scope>
    <source>
        <strain evidence="2">MPI-SDFR-AT-0120</strain>
    </source>
</reference>
<dbReference type="OrthoDB" id="2993351at2759"/>
<protein>
    <submittedName>
        <fullName evidence="2">Zinc finger protein-domain-containing protein</fullName>
    </submittedName>
</protein>
<feature type="domain" description="DUF3669" evidence="1">
    <location>
        <begin position="236"/>
        <end position="300"/>
    </location>
</feature>
<dbReference type="Proteomes" id="UP000813461">
    <property type="component" value="Unassembled WGS sequence"/>
</dbReference>